<reference evidence="2" key="1">
    <citation type="journal article" date="2024" name="Algal Res.">
        <title>Biochemical, toxicological and genomic investigation of a high-biomass producing Limnothrix strain isolated from Italian shallow drinking water reservoir.</title>
        <authorList>
            <person name="Simonazzi M."/>
            <person name="Shishido T.K."/>
            <person name="Delbaje E."/>
            <person name="Wahlsten M."/>
            <person name="Fewer D.P."/>
            <person name="Sivonen K."/>
            <person name="Pezzolesi L."/>
            <person name="Pistocchi R."/>
        </authorList>
    </citation>
    <scope>NUCLEOTIDE SEQUENCE [LARGE SCALE GENOMIC DNA]</scope>
    <source>
        <strain evidence="2">LRLZ20PSL1</strain>
    </source>
</reference>
<proteinExistence type="predicted"/>
<dbReference type="EMBL" id="JAZAQF010000030">
    <property type="protein sequence ID" value="MFG3817229.1"/>
    <property type="molecule type" value="Genomic_DNA"/>
</dbReference>
<dbReference type="RefSeq" id="WP_143473140.1">
    <property type="nucleotide sequence ID" value="NZ_JAZAQF010000030.1"/>
</dbReference>
<sequence length="85" mass="9870">MSYHVSLLGPVSGQIQRCSDLDGWVPEPGDRWQSFRWDRRTLRQLSDPNLGRQQWLQWLGHAEVATAEAVKSLMVLEGWDRCQHP</sequence>
<organism evidence="1 2">
    <name type="scientific">Limnothrix redekei LRLZ20PSL1</name>
    <dbReference type="NCBI Taxonomy" id="3112953"/>
    <lineage>
        <taxon>Bacteria</taxon>
        <taxon>Bacillati</taxon>
        <taxon>Cyanobacteriota</taxon>
        <taxon>Cyanophyceae</taxon>
        <taxon>Pseudanabaenales</taxon>
        <taxon>Pseudanabaenaceae</taxon>
        <taxon>Limnothrix</taxon>
    </lineage>
</organism>
<dbReference type="Proteomes" id="UP001604335">
    <property type="component" value="Unassembled WGS sequence"/>
</dbReference>
<keyword evidence="2" id="KW-1185">Reference proteome</keyword>
<gene>
    <name evidence="1" type="ORF">VPK24_06230</name>
</gene>
<name>A0ABW7C7R6_9CYAN</name>
<protein>
    <submittedName>
        <fullName evidence="1">Uncharacterized protein</fullName>
    </submittedName>
</protein>
<evidence type="ECO:0000313" key="2">
    <source>
        <dbReference type="Proteomes" id="UP001604335"/>
    </source>
</evidence>
<comment type="caution">
    <text evidence="1">The sequence shown here is derived from an EMBL/GenBank/DDBJ whole genome shotgun (WGS) entry which is preliminary data.</text>
</comment>
<accession>A0ABW7C7R6</accession>
<evidence type="ECO:0000313" key="1">
    <source>
        <dbReference type="EMBL" id="MFG3817229.1"/>
    </source>
</evidence>